<keyword evidence="9" id="KW-0119">Carbohydrate metabolism</keyword>
<dbReference type="InterPro" id="IPR016055">
    <property type="entry name" value="A-D-PHexomutase_a/b/a-I/II/III"/>
</dbReference>
<feature type="non-terminal residue" evidence="14">
    <location>
        <position position="1"/>
    </location>
</feature>
<dbReference type="GO" id="GO:0006006">
    <property type="term" value="P:glucose metabolic process"/>
    <property type="evidence" value="ECO:0007669"/>
    <property type="project" value="UniProtKB-KW"/>
</dbReference>
<comment type="catalytic activity">
    <reaction evidence="10">
        <text>alpha-D-glucose 1,6-bisphosphate + L-seryl-[protein] = O-phospho-L-seryl-[protein] + alpha-D-glucose 6-phosphate</text>
        <dbReference type="Rhea" id="RHEA:68752"/>
        <dbReference type="Rhea" id="RHEA-COMP:9863"/>
        <dbReference type="Rhea" id="RHEA-COMP:11604"/>
        <dbReference type="ChEBI" id="CHEBI:29999"/>
        <dbReference type="ChEBI" id="CHEBI:58225"/>
        <dbReference type="ChEBI" id="CHEBI:58392"/>
        <dbReference type="ChEBI" id="CHEBI:83421"/>
    </reaction>
</comment>
<evidence type="ECO:0000256" key="1">
    <source>
        <dbReference type="ARBA" id="ARBA00000443"/>
    </source>
</evidence>
<dbReference type="AlphaFoldDB" id="A0A232LN58"/>
<dbReference type="GO" id="GO:0046872">
    <property type="term" value="F:metal ion binding"/>
    <property type="evidence" value="ECO:0007669"/>
    <property type="project" value="UniProtKB-KW"/>
</dbReference>
<dbReference type="InterPro" id="IPR005846">
    <property type="entry name" value="A-D-PHexomutase_a/b/a-III"/>
</dbReference>
<dbReference type="FunFam" id="3.30.310.50:FF:000002">
    <property type="entry name" value="Phosphoglucomutase 5"/>
    <property type="match status" value="1"/>
</dbReference>
<evidence type="ECO:0000313" key="15">
    <source>
        <dbReference type="Proteomes" id="UP000243515"/>
    </source>
</evidence>
<feature type="domain" description="Alpha-D-phosphohexomutase alpha/beta/alpha" evidence="12">
    <location>
        <begin position="22"/>
        <end position="102"/>
    </location>
</feature>
<dbReference type="SUPFAM" id="SSF55957">
    <property type="entry name" value="Phosphoglucomutase, C-terminal domain"/>
    <property type="match status" value="1"/>
</dbReference>
<reference evidence="14 15" key="1">
    <citation type="journal article" date="2015" name="Environ. Microbiol.">
        <title>Metagenome sequence of Elaphomyces granulatus from sporocarp tissue reveals Ascomycota ectomycorrhizal fingerprints of genome expansion and a Proteobacteria-rich microbiome.</title>
        <authorList>
            <person name="Quandt C.A."/>
            <person name="Kohler A."/>
            <person name="Hesse C.N."/>
            <person name="Sharpton T.J."/>
            <person name="Martin F."/>
            <person name="Spatafora J.W."/>
        </authorList>
    </citation>
    <scope>NUCLEOTIDE SEQUENCE [LARGE SCALE GENOMIC DNA]</scope>
    <source>
        <strain evidence="14 15">OSC145934</strain>
    </source>
</reference>
<dbReference type="NCBIfam" id="NF005737">
    <property type="entry name" value="PRK07564.1-1"/>
    <property type="match status" value="1"/>
</dbReference>
<dbReference type="GO" id="GO:0004614">
    <property type="term" value="F:phosphoglucomutase activity"/>
    <property type="evidence" value="ECO:0007669"/>
    <property type="project" value="UniProtKB-EC"/>
</dbReference>
<dbReference type="PRINTS" id="PR00509">
    <property type="entry name" value="PGMPMM"/>
</dbReference>
<dbReference type="Proteomes" id="UP000243515">
    <property type="component" value="Unassembled WGS sequence"/>
</dbReference>
<evidence type="ECO:0000313" key="14">
    <source>
        <dbReference type="EMBL" id="OXV05534.1"/>
    </source>
</evidence>
<dbReference type="EMBL" id="NPHW01006811">
    <property type="protein sequence ID" value="OXV05534.1"/>
    <property type="molecule type" value="Genomic_DNA"/>
</dbReference>
<protein>
    <recommendedName>
        <fullName evidence="4">phosphoglucomutase (alpha-D-glucose-1,6-bisphosphate-dependent)</fullName>
        <ecNumber evidence="4">5.4.2.2</ecNumber>
    </recommendedName>
</protein>
<feature type="domain" description="Alpha-D-phosphohexomutase alpha/beta/alpha" evidence="13">
    <location>
        <begin position="254"/>
        <end position="360"/>
    </location>
</feature>
<dbReference type="PANTHER" id="PTHR22573:SF2">
    <property type="entry name" value="PHOSPHOGLUCOMUTASE"/>
    <property type="match status" value="1"/>
</dbReference>
<evidence type="ECO:0000256" key="11">
    <source>
        <dbReference type="ARBA" id="ARBA00049409"/>
    </source>
</evidence>
<evidence type="ECO:0000256" key="3">
    <source>
        <dbReference type="ARBA" id="ARBA00010231"/>
    </source>
</evidence>
<evidence type="ECO:0000256" key="4">
    <source>
        <dbReference type="ARBA" id="ARBA00012728"/>
    </source>
</evidence>
<evidence type="ECO:0000256" key="6">
    <source>
        <dbReference type="ARBA" id="ARBA00022723"/>
    </source>
</evidence>
<evidence type="ECO:0000256" key="5">
    <source>
        <dbReference type="ARBA" id="ARBA00022526"/>
    </source>
</evidence>
<sequence length="500" mass="54657">KHLANGPDVGPDVSLVLGGQAGTEEARTVAKIAATSGVRKLIIGEDGLLSAPAASNLVRKRNTAGAILLTASHSDGIRFNHANGAPVGEATKNKTYETANTLAYREMAEISDVDLSLVGIKRYGQLEVEIIDTTVDYVEFMKEIFDFDLIRKFLRNHPDFNVLFDAMHGITGPYGIQIFQTELGLPPSSTMNCTPRSFGGGHPYSADLVEAVDKNGIHFGAASGSDGGQYMIYGQHTFVNPCDSVAIIAHHANFIPYFRKKGLHGLARSMPTSSSIDLVAKVQELEIYEVPTGWEFFCDLFDNEKILICGDESFSAGSNHIREKDGLWAILAWLNIIAGVAQQKAHETPSIASIQNEFWKTYGRTFFTRYDYEHVDSDDANKVIANLSALVSNKDSFVGSSAWGLKVTDVGNFAYTNLDGSVSKNQGLYVRFGDGSRIVVRLSGTGSSGATIRLYIEKHEDDEKKFSQTADEYLKKNVGVALSLLKMKEYIGREKPDVKT</sequence>
<evidence type="ECO:0000256" key="10">
    <source>
        <dbReference type="ARBA" id="ARBA00049318"/>
    </source>
</evidence>
<dbReference type="FunFam" id="3.40.120.10:FF:000006">
    <property type="entry name" value="Phosphoglucomutase PgmA"/>
    <property type="match status" value="1"/>
</dbReference>
<dbReference type="InterPro" id="IPR045244">
    <property type="entry name" value="PGM"/>
</dbReference>
<dbReference type="GO" id="GO:0005829">
    <property type="term" value="C:cytosol"/>
    <property type="evidence" value="ECO:0007669"/>
    <property type="project" value="TreeGrafter"/>
</dbReference>
<evidence type="ECO:0000256" key="2">
    <source>
        <dbReference type="ARBA" id="ARBA00001946"/>
    </source>
</evidence>
<keyword evidence="7" id="KW-0460">Magnesium</keyword>
<dbReference type="Pfam" id="PF24947">
    <property type="entry name" value="PGM1_C_vert_fung"/>
    <property type="match status" value="1"/>
</dbReference>
<dbReference type="Gene3D" id="3.30.310.50">
    <property type="entry name" value="Alpha-D-phosphohexomutase, C-terminal domain"/>
    <property type="match status" value="1"/>
</dbReference>
<dbReference type="EC" id="5.4.2.2" evidence="4"/>
<dbReference type="InterPro" id="IPR036900">
    <property type="entry name" value="A-D-PHexomutase_C_sf"/>
</dbReference>
<proteinExistence type="inferred from homology"/>
<evidence type="ECO:0000256" key="9">
    <source>
        <dbReference type="ARBA" id="ARBA00023277"/>
    </source>
</evidence>
<keyword evidence="6" id="KW-0479">Metal-binding</keyword>
<evidence type="ECO:0000259" key="12">
    <source>
        <dbReference type="Pfam" id="PF02878"/>
    </source>
</evidence>
<accession>A0A232LN58</accession>
<comment type="similarity">
    <text evidence="3">Belongs to the phosphohexose mutase family.</text>
</comment>
<evidence type="ECO:0000256" key="8">
    <source>
        <dbReference type="ARBA" id="ARBA00023235"/>
    </source>
</evidence>
<dbReference type="Pfam" id="PF02878">
    <property type="entry name" value="PGM_PMM_I"/>
    <property type="match status" value="1"/>
</dbReference>
<dbReference type="PANTHER" id="PTHR22573">
    <property type="entry name" value="PHOSPHOHEXOMUTASE FAMILY MEMBER"/>
    <property type="match status" value="1"/>
</dbReference>
<dbReference type="InterPro" id="IPR005844">
    <property type="entry name" value="A-D-PHexomutase_a/b/a-I"/>
</dbReference>
<dbReference type="OrthoDB" id="2291at2759"/>
<keyword evidence="15" id="KW-1185">Reference proteome</keyword>
<comment type="cofactor">
    <cofactor evidence="2">
        <name>Mg(2+)</name>
        <dbReference type="ChEBI" id="CHEBI:18420"/>
    </cofactor>
</comment>
<evidence type="ECO:0000256" key="7">
    <source>
        <dbReference type="ARBA" id="ARBA00022842"/>
    </source>
</evidence>
<gene>
    <name evidence="14" type="ORF">Egran_06698</name>
</gene>
<dbReference type="Pfam" id="PF02880">
    <property type="entry name" value="PGM_PMM_III"/>
    <property type="match status" value="1"/>
</dbReference>
<comment type="catalytic activity">
    <reaction evidence="1">
        <text>alpha-D-glucose 1-phosphate = alpha-D-glucose 6-phosphate</text>
        <dbReference type="Rhea" id="RHEA:23536"/>
        <dbReference type="ChEBI" id="CHEBI:58225"/>
        <dbReference type="ChEBI" id="CHEBI:58601"/>
        <dbReference type="EC" id="5.4.2.2"/>
    </reaction>
</comment>
<dbReference type="SUPFAM" id="SSF53738">
    <property type="entry name" value="Phosphoglucomutase, first 3 domains"/>
    <property type="match status" value="3"/>
</dbReference>
<organism evidence="14 15">
    <name type="scientific">Elaphomyces granulatus</name>
    <dbReference type="NCBI Taxonomy" id="519963"/>
    <lineage>
        <taxon>Eukaryota</taxon>
        <taxon>Fungi</taxon>
        <taxon>Dikarya</taxon>
        <taxon>Ascomycota</taxon>
        <taxon>Pezizomycotina</taxon>
        <taxon>Eurotiomycetes</taxon>
        <taxon>Eurotiomycetidae</taxon>
        <taxon>Eurotiales</taxon>
        <taxon>Elaphomycetaceae</taxon>
        <taxon>Elaphomyces</taxon>
    </lineage>
</organism>
<comment type="caution">
    <text evidence="14">The sequence shown here is derived from an EMBL/GenBank/DDBJ whole genome shotgun (WGS) entry which is preliminary data.</text>
</comment>
<keyword evidence="5" id="KW-0313">Glucose metabolism</keyword>
<name>A0A232LN58_9EURO</name>
<dbReference type="Gene3D" id="3.40.120.10">
    <property type="entry name" value="Alpha-D-Glucose-1,6-Bisphosphate, subunit A, domain 3"/>
    <property type="match status" value="3"/>
</dbReference>
<keyword evidence="8" id="KW-0413">Isomerase</keyword>
<comment type="catalytic activity">
    <reaction evidence="11">
        <text>O-phospho-L-seryl-[protein] + alpha-D-glucose 1-phosphate = alpha-D-glucose 1,6-bisphosphate + L-seryl-[protein]</text>
        <dbReference type="Rhea" id="RHEA:68748"/>
        <dbReference type="Rhea" id="RHEA-COMP:9863"/>
        <dbReference type="Rhea" id="RHEA-COMP:11604"/>
        <dbReference type="ChEBI" id="CHEBI:29999"/>
        <dbReference type="ChEBI" id="CHEBI:58392"/>
        <dbReference type="ChEBI" id="CHEBI:58601"/>
        <dbReference type="ChEBI" id="CHEBI:83421"/>
    </reaction>
</comment>
<dbReference type="InterPro" id="IPR005841">
    <property type="entry name" value="Alpha-D-phosphohexomutase_SF"/>
</dbReference>
<evidence type="ECO:0000259" key="13">
    <source>
        <dbReference type="Pfam" id="PF02880"/>
    </source>
</evidence>